<protein>
    <recommendedName>
        <fullName evidence="4 5">Large ribosomal subunit protein bL32</fullName>
    </recommendedName>
</protein>
<proteinExistence type="inferred from homology"/>
<evidence type="ECO:0000256" key="4">
    <source>
        <dbReference type="ARBA" id="ARBA00035178"/>
    </source>
</evidence>
<dbReference type="EMBL" id="AP021858">
    <property type="protein sequence ID" value="BBO23371.1"/>
    <property type="molecule type" value="Genomic_DNA"/>
</dbReference>
<organism evidence="7 8">
    <name type="scientific">Candidatus Nitrosymbiomonas proteolyticus</name>
    <dbReference type="NCBI Taxonomy" id="2608984"/>
    <lineage>
        <taxon>Bacteria</taxon>
        <taxon>Bacillati</taxon>
        <taxon>Armatimonadota</taxon>
        <taxon>Armatimonadota incertae sedis</taxon>
        <taxon>Candidatus Nitrosymbiomonas</taxon>
    </lineage>
</organism>
<gene>
    <name evidence="5" type="primary">rpmF</name>
    <name evidence="7" type="ORF">NPRO_09660</name>
</gene>
<dbReference type="SUPFAM" id="SSF57829">
    <property type="entry name" value="Zn-binding ribosomal proteins"/>
    <property type="match status" value="1"/>
</dbReference>
<evidence type="ECO:0000313" key="8">
    <source>
        <dbReference type="Proteomes" id="UP000662873"/>
    </source>
</evidence>
<dbReference type="HAMAP" id="MF_00340">
    <property type="entry name" value="Ribosomal_bL32"/>
    <property type="match status" value="1"/>
</dbReference>
<dbReference type="Proteomes" id="UP000662873">
    <property type="component" value="Chromosome"/>
</dbReference>
<dbReference type="AlphaFoldDB" id="A0A809S937"/>
<evidence type="ECO:0000256" key="6">
    <source>
        <dbReference type="SAM" id="MobiDB-lite"/>
    </source>
</evidence>
<dbReference type="InterPro" id="IPR011332">
    <property type="entry name" value="Ribosomal_zn-bd"/>
</dbReference>
<name>A0A809S937_9BACT</name>
<accession>A0A809S937</accession>
<dbReference type="NCBIfam" id="TIGR01031">
    <property type="entry name" value="rpmF_bact"/>
    <property type="match status" value="1"/>
</dbReference>
<feature type="compositionally biased region" description="Basic residues" evidence="6">
    <location>
        <begin position="1"/>
        <end position="19"/>
    </location>
</feature>
<evidence type="ECO:0000256" key="2">
    <source>
        <dbReference type="ARBA" id="ARBA00022980"/>
    </source>
</evidence>
<dbReference type="GO" id="GO:0003735">
    <property type="term" value="F:structural constituent of ribosome"/>
    <property type="evidence" value="ECO:0007669"/>
    <property type="project" value="InterPro"/>
</dbReference>
<evidence type="ECO:0000313" key="7">
    <source>
        <dbReference type="EMBL" id="BBO23371.1"/>
    </source>
</evidence>
<reference evidence="7" key="1">
    <citation type="journal article" name="DNA Res.">
        <title>The physiological potential of anammox bacteria as revealed by their core genome structure.</title>
        <authorList>
            <person name="Okubo T."/>
            <person name="Toyoda A."/>
            <person name="Fukuhara K."/>
            <person name="Uchiyama I."/>
            <person name="Harigaya Y."/>
            <person name="Kuroiwa M."/>
            <person name="Suzuki T."/>
            <person name="Murakami Y."/>
            <person name="Suwa Y."/>
            <person name="Takami H."/>
        </authorList>
    </citation>
    <scope>NUCLEOTIDE SEQUENCE</scope>
    <source>
        <strain evidence="7">317325-2</strain>
    </source>
</reference>
<feature type="compositionally biased region" description="Basic and acidic residues" evidence="6">
    <location>
        <begin position="57"/>
        <end position="68"/>
    </location>
</feature>
<evidence type="ECO:0000256" key="3">
    <source>
        <dbReference type="ARBA" id="ARBA00023274"/>
    </source>
</evidence>
<dbReference type="KEGG" id="npy:NPRO_09660"/>
<keyword evidence="3 5" id="KW-0687">Ribonucleoprotein</keyword>
<sequence length="68" mass="7994">MPLPKRRHSHQRTALRRTHYTTELPEVTEERKVGGESFHLNHNATNDGYYKGRRLPGFRDKRPKPAAE</sequence>
<feature type="region of interest" description="Disordered" evidence="6">
    <location>
        <begin position="1"/>
        <end position="68"/>
    </location>
</feature>
<evidence type="ECO:0000256" key="5">
    <source>
        <dbReference type="HAMAP-Rule" id="MF_00340"/>
    </source>
</evidence>
<dbReference type="GO" id="GO:0006412">
    <property type="term" value="P:translation"/>
    <property type="evidence" value="ECO:0007669"/>
    <property type="project" value="UniProtKB-UniRule"/>
</dbReference>
<comment type="similarity">
    <text evidence="1 5">Belongs to the bacterial ribosomal protein bL32 family.</text>
</comment>
<dbReference type="InterPro" id="IPR002677">
    <property type="entry name" value="Ribosomal_bL32"/>
</dbReference>
<keyword evidence="2 5" id="KW-0689">Ribosomal protein</keyword>
<evidence type="ECO:0000256" key="1">
    <source>
        <dbReference type="ARBA" id="ARBA00008560"/>
    </source>
</evidence>
<dbReference type="GO" id="GO:0015934">
    <property type="term" value="C:large ribosomal subunit"/>
    <property type="evidence" value="ECO:0007669"/>
    <property type="project" value="InterPro"/>
</dbReference>
<dbReference type="Pfam" id="PF01783">
    <property type="entry name" value="Ribosomal_L32p"/>
    <property type="match status" value="1"/>
</dbReference>